<dbReference type="AlphaFoldDB" id="C8PME0"/>
<accession>C8PME0</accession>
<evidence type="ECO:0000313" key="2">
    <source>
        <dbReference type="EMBL" id="EEV21357.1"/>
    </source>
</evidence>
<dbReference type="Pfam" id="PF00149">
    <property type="entry name" value="Metallophos"/>
    <property type="match status" value="1"/>
</dbReference>
<organism evidence="2 3">
    <name type="scientific">Treponema vincentii ATCC 35580</name>
    <dbReference type="NCBI Taxonomy" id="596324"/>
    <lineage>
        <taxon>Bacteria</taxon>
        <taxon>Pseudomonadati</taxon>
        <taxon>Spirochaetota</taxon>
        <taxon>Spirochaetia</taxon>
        <taxon>Spirochaetales</taxon>
        <taxon>Treponemataceae</taxon>
        <taxon>Treponema</taxon>
    </lineage>
</organism>
<dbReference type="SUPFAM" id="SSF56300">
    <property type="entry name" value="Metallo-dependent phosphatases"/>
    <property type="match status" value="1"/>
</dbReference>
<dbReference type="InterPro" id="IPR029052">
    <property type="entry name" value="Metallo-depent_PP-like"/>
</dbReference>
<dbReference type="EMBL" id="ACYH01000011">
    <property type="protein sequence ID" value="EEV21357.1"/>
    <property type="molecule type" value="Genomic_DNA"/>
</dbReference>
<dbReference type="InterPro" id="IPR004843">
    <property type="entry name" value="Calcineurin-like_PHP"/>
</dbReference>
<evidence type="ECO:0000259" key="1">
    <source>
        <dbReference type="Pfam" id="PF00149"/>
    </source>
</evidence>
<reference evidence="2 3" key="1">
    <citation type="submission" date="2009-07" db="EMBL/GenBank/DDBJ databases">
        <authorList>
            <person name="Madupu R."/>
            <person name="Sebastian Y."/>
            <person name="Durkin A.S."/>
            <person name="Torralba M."/>
            <person name="Methe B."/>
            <person name="Sutton G.G."/>
            <person name="Strausberg R.L."/>
            <person name="Nelson K.E."/>
        </authorList>
    </citation>
    <scope>NUCLEOTIDE SEQUENCE [LARGE SCALE GENOMIC DNA]</scope>
    <source>
        <strain evidence="2 3">ATCC 35580</strain>
    </source>
</reference>
<dbReference type="RefSeq" id="WP_006187686.1">
    <property type="nucleotide sequence ID" value="NZ_ACYH01000011.1"/>
</dbReference>
<dbReference type="GO" id="GO:0016787">
    <property type="term" value="F:hydrolase activity"/>
    <property type="evidence" value="ECO:0007669"/>
    <property type="project" value="InterPro"/>
</dbReference>
<dbReference type="eggNOG" id="COG2129">
    <property type="taxonomic scope" value="Bacteria"/>
</dbReference>
<dbReference type="OrthoDB" id="9783591at2"/>
<sequence>MKILCVSDQIDPLVYSINIKERYQDVDLVISAGDLPMEYLEFIVSSLNKPLFFVFGNHNLNTLPYYHKNLRTDASFQSMAEERSEGYGSTYLGFTTRREGGVLFAGVSGCIRYNSDIGQYTERQMKWQLLALVPRLIYNKLRYGRYVDIFIAHAAPFGIHDRPDPCHTGFKCFLWFIKKFKPRYFLHGHIHLYDLQAPRVTVYENTTVINVFSNYLLEFDPAQIAEQPHAQ</sequence>
<evidence type="ECO:0000313" key="3">
    <source>
        <dbReference type="Proteomes" id="UP000004509"/>
    </source>
</evidence>
<protein>
    <submittedName>
        <fullName evidence="2">Ser/Thr phosphatase family protein</fullName>
    </submittedName>
</protein>
<dbReference type="Gene3D" id="3.60.21.10">
    <property type="match status" value="1"/>
</dbReference>
<gene>
    <name evidence="2" type="ORF">TREVI0001_0554</name>
</gene>
<feature type="domain" description="Calcineurin-like phosphoesterase" evidence="1">
    <location>
        <begin position="1"/>
        <end position="192"/>
    </location>
</feature>
<dbReference type="STRING" id="596324.TREVI0001_0554"/>
<proteinExistence type="predicted"/>
<name>C8PME0_9SPIR</name>
<dbReference type="Proteomes" id="UP000004509">
    <property type="component" value="Unassembled WGS sequence"/>
</dbReference>
<comment type="caution">
    <text evidence="2">The sequence shown here is derived from an EMBL/GenBank/DDBJ whole genome shotgun (WGS) entry which is preliminary data.</text>
</comment>
<dbReference type="GeneID" id="301461480"/>